<evidence type="ECO:0000256" key="3">
    <source>
        <dbReference type="ARBA" id="ARBA00022989"/>
    </source>
</evidence>
<dbReference type="RefSeq" id="WP_234861643.1">
    <property type="nucleotide sequence ID" value="NZ_JAKEVZ010000008.1"/>
</dbReference>
<feature type="transmembrane region" description="Helical" evidence="5">
    <location>
        <begin position="6"/>
        <end position="37"/>
    </location>
</feature>
<proteinExistence type="inferred from homology"/>
<gene>
    <name evidence="6" type="ORF">L0U89_11430</name>
</gene>
<feature type="transmembrane region" description="Helical" evidence="5">
    <location>
        <begin position="44"/>
        <end position="63"/>
    </location>
</feature>
<reference evidence="6 7" key="1">
    <citation type="submission" date="2022-01" db="EMBL/GenBank/DDBJ databases">
        <title>Mariniradius saccharolyticus sp. nov., isolated from sediment of a river.</title>
        <authorList>
            <person name="Liu H."/>
        </authorList>
    </citation>
    <scope>NUCLEOTIDE SEQUENCE [LARGE SCALE GENOMIC DNA]</scope>
    <source>
        <strain evidence="6 7">RY-2</strain>
    </source>
</reference>
<feature type="transmembrane region" description="Helical" evidence="5">
    <location>
        <begin position="69"/>
        <end position="89"/>
    </location>
</feature>
<dbReference type="Proteomes" id="UP001201449">
    <property type="component" value="Unassembled WGS sequence"/>
</dbReference>
<keyword evidence="7" id="KW-1185">Reference proteome</keyword>
<comment type="subcellular location">
    <subcellularLocation>
        <location evidence="5">Cell membrane</location>
        <topology evidence="5">Multi-pass membrane protein</topology>
    </subcellularLocation>
    <subcellularLocation>
        <location evidence="1">Membrane</location>
        <topology evidence="1">Multi-pass membrane protein</topology>
    </subcellularLocation>
</comment>
<keyword evidence="2 5" id="KW-0812">Transmembrane</keyword>
<dbReference type="PANTHER" id="PTHR43701">
    <property type="entry name" value="MEMBRANE TRANSPORTER PROTEIN MJ0441-RELATED"/>
    <property type="match status" value="1"/>
</dbReference>
<dbReference type="PANTHER" id="PTHR43701:SF5">
    <property type="entry name" value="MEMBRANE TRANSPORTER PROTEIN-RELATED"/>
    <property type="match status" value="1"/>
</dbReference>
<feature type="transmembrane region" description="Helical" evidence="5">
    <location>
        <begin position="225"/>
        <end position="243"/>
    </location>
</feature>
<evidence type="ECO:0000313" key="7">
    <source>
        <dbReference type="Proteomes" id="UP001201449"/>
    </source>
</evidence>
<comment type="caution">
    <text evidence="6">The sequence shown here is derived from an EMBL/GenBank/DDBJ whole genome shotgun (WGS) entry which is preliminary data.</text>
</comment>
<dbReference type="InterPro" id="IPR051598">
    <property type="entry name" value="TSUP/Inactive_protease-like"/>
</dbReference>
<sequence length="245" mass="26582">MGFEEIFLYLLLPTTAFLYASVGHGGASSYLMVLALLQFPPEQIRPTALIMNMFVSMMAFLSFRKKVDFPWAIFISLGLFSIPAAYVGGSLSIDAEWYKRILGILLFFPVLKFLNVFPVSPKQTSERQWWMAPVLGLGIGFVSGLIGIGGGIILSPILLMLGWTDIKETAAVSALFIFLNSVSGFLGASGFAAQIDPNLWIVMPLTIAGGALGAYLGAFKFQPKVIKYLLTAVLVVAAVKLIWTG</sequence>
<protein>
    <recommendedName>
        <fullName evidence="5">Probable membrane transporter protein</fullName>
    </recommendedName>
</protein>
<accession>A0ABS9BVP0</accession>
<evidence type="ECO:0000256" key="2">
    <source>
        <dbReference type="ARBA" id="ARBA00022692"/>
    </source>
</evidence>
<keyword evidence="3 5" id="KW-1133">Transmembrane helix</keyword>
<keyword evidence="5" id="KW-1003">Cell membrane</keyword>
<feature type="transmembrane region" description="Helical" evidence="5">
    <location>
        <begin position="199"/>
        <end position="218"/>
    </location>
</feature>
<name>A0ABS9BVP0_9BACT</name>
<evidence type="ECO:0000313" key="6">
    <source>
        <dbReference type="EMBL" id="MCF1751681.1"/>
    </source>
</evidence>
<evidence type="ECO:0000256" key="5">
    <source>
        <dbReference type="RuleBase" id="RU363041"/>
    </source>
</evidence>
<dbReference type="Pfam" id="PF01925">
    <property type="entry name" value="TauE"/>
    <property type="match status" value="1"/>
</dbReference>
<dbReference type="InterPro" id="IPR002781">
    <property type="entry name" value="TM_pro_TauE-like"/>
</dbReference>
<feature type="transmembrane region" description="Helical" evidence="5">
    <location>
        <begin position="101"/>
        <end position="118"/>
    </location>
</feature>
<feature type="transmembrane region" description="Helical" evidence="5">
    <location>
        <begin position="171"/>
        <end position="193"/>
    </location>
</feature>
<evidence type="ECO:0000256" key="1">
    <source>
        <dbReference type="ARBA" id="ARBA00004141"/>
    </source>
</evidence>
<evidence type="ECO:0000256" key="4">
    <source>
        <dbReference type="ARBA" id="ARBA00023136"/>
    </source>
</evidence>
<keyword evidence="4 5" id="KW-0472">Membrane</keyword>
<feature type="transmembrane region" description="Helical" evidence="5">
    <location>
        <begin position="130"/>
        <end position="159"/>
    </location>
</feature>
<dbReference type="EMBL" id="JAKEVZ010000008">
    <property type="protein sequence ID" value="MCF1751681.1"/>
    <property type="molecule type" value="Genomic_DNA"/>
</dbReference>
<comment type="similarity">
    <text evidence="5">Belongs to the 4-toluene sulfonate uptake permease (TSUP) (TC 2.A.102) family.</text>
</comment>
<organism evidence="6 7">
    <name type="scientific">Mariniradius sediminis</name>
    <dbReference type="NCBI Taxonomy" id="2909237"/>
    <lineage>
        <taxon>Bacteria</taxon>
        <taxon>Pseudomonadati</taxon>
        <taxon>Bacteroidota</taxon>
        <taxon>Cytophagia</taxon>
        <taxon>Cytophagales</taxon>
        <taxon>Cyclobacteriaceae</taxon>
        <taxon>Mariniradius</taxon>
    </lineage>
</organism>